<dbReference type="InterPro" id="IPR003646">
    <property type="entry name" value="SH3-like_bac-type"/>
</dbReference>
<organism evidence="3 4">
    <name type="scientific">Ancylomarina longa</name>
    <dbReference type="NCBI Taxonomy" id="2487017"/>
    <lineage>
        <taxon>Bacteria</taxon>
        <taxon>Pseudomonadati</taxon>
        <taxon>Bacteroidota</taxon>
        <taxon>Bacteroidia</taxon>
        <taxon>Marinilabiliales</taxon>
        <taxon>Marinifilaceae</taxon>
        <taxon>Ancylomarina</taxon>
    </lineage>
</organism>
<dbReference type="Pfam" id="PF18925">
    <property type="entry name" value="DUF5675"/>
    <property type="match status" value="1"/>
</dbReference>
<dbReference type="Pfam" id="PF08239">
    <property type="entry name" value="SH3_3"/>
    <property type="match status" value="1"/>
</dbReference>
<name>A0A434AWZ3_9BACT</name>
<evidence type="ECO:0000313" key="3">
    <source>
        <dbReference type="EMBL" id="RUT79033.1"/>
    </source>
</evidence>
<dbReference type="InterPro" id="IPR043732">
    <property type="entry name" value="DUF5675"/>
</dbReference>
<dbReference type="AlphaFoldDB" id="A0A434AWZ3"/>
<dbReference type="OrthoDB" id="1036575at2"/>
<proteinExistence type="predicted"/>
<dbReference type="EMBL" id="RJJX01000005">
    <property type="protein sequence ID" value="RUT79033.1"/>
    <property type="molecule type" value="Genomic_DNA"/>
</dbReference>
<gene>
    <name evidence="3" type="ORF">DLK05_06025</name>
</gene>
<evidence type="ECO:0000313" key="4">
    <source>
        <dbReference type="Proteomes" id="UP000282985"/>
    </source>
</evidence>
<evidence type="ECO:0000259" key="1">
    <source>
        <dbReference type="Pfam" id="PF08239"/>
    </source>
</evidence>
<evidence type="ECO:0000259" key="2">
    <source>
        <dbReference type="Pfam" id="PF18925"/>
    </source>
</evidence>
<reference evidence="3 4" key="1">
    <citation type="submission" date="2018-11" db="EMBL/GenBank/DDBJ databases">
        <title>Parancylomarina longa gen. nov., sp. nov., isolated from sediments of southern Okinawa.</title>
        <authorList>
            <person name="Fu T."/>
        </authorList>
    </citation>
    <scope>NUCLEOTIDE SEQUENCE [LARGE SCALE GENOMIC DNA]</scope>
    <source>
        <strain evidence="3 4">T3-2 S1-C</strain>
    </source>
</reference>
<comment type="caution">
    <text evidence="3">The sequence shown here is derived from an EMBL/GenBank/DDBJ whole genome shotgun (WGS) entry which is preliminary data.</text>
</comment>
<sequence>MELKVIRFSRESGSTQGLLLINDQFACYTLEDEMHAQKIAGKTCIPAGRYRMALRTEGGQSQHYAQKFPRMHKGMLHVTSVPGFEYIHIHIGNTAKDTDGCLLLGDQVNNNMQGEGKVIHSTIAYKRIYPIIASAIENDEAVWIEYVDLANIGDKPETPKLIAQVSADRLNLRVAPHKEIAAVIKQGTSTSIIEQENGWDKVQIEGWVASEYMKRG</sequence>
<dbReference type="RefSeq" id="WP_127343085.1">
    <property type="nucleotide sequence ID" value="NZ_RJJX01000005.1"/>
</dbReference>
<dbReference type="Proteomes" id="UP000282985">
    <property type="component" value="Unassembled WGS sequence"/>
</dbReference>
<keyword evidence="4" id="KW-1185">Reference proteome</keyword>
<accession>A0A434AWZ3</accession>
<dbReference type="Gene3D" id="2.30.30.40">
    <property type="entry name" value="SH3 Domains"/>
    <property type="match status" value="1"/>
</dbReference>
<protein>
    <submittedName>
        <fullName evidence="3">SH3 domain-containing protein</fullName>
    </submittedName>
</protein>
<feature type="domain" description="DUF5675" evidence="2">
    <location>
        <begin position="5"/>
        <end position="133"/>
    </location>
</feature>
<feature type="domain" description="SH3b" evidence="1">
    <location>
        <begin position="168"/>
        <end position="213"/>
    </location>
</feature>